<evidence type="ECO:0000256" key="1">
    <source>
        <dbReference type="SAM" id="Phobius"/>
    </source>
</evidence>
<dbReference type="GO" id="GO:0016020">
    <property type="term" value="C:membrane"/>
    <property type="evidence" value="ECO:0007669"/>
    <property type="project" value="TreeGrafter"/>
</dbReference>
<gene>
    <name evidence="3" type="ORF">BHC57_08750</name>
</gene>
<feature type="transmembrane region" description="Helical" evidence="1">
    <location>
        <begin position="356"/>
        <end position="378"/>
    </location>
</feature>
<feature type="transmembrane region" description="Helical" evidence="1">
    <location>
        <begin position="291"/>
        <end position="314"/>
    </location>
</feature>
<feature type="transmembrane region" description="Helical" evidence="1">
    <location>
        <begin position="190"/>
        <end position="212"/>
    </location>
</feature>
<dbReference type="GO" id="GO:0000271">
    <property type="term" value="P:polysaccharide biosynthetic process"/>
    <property type="evidence" value="ECO:0007669"/>
    <property type="project" value="TreeGrafter"/>
</dbReference>
<keyword evidence="1" id="KW-0812">Transmembrane</keyword>
<dbReference type="GO" id="GO:0016747">
    <property type="term" value="F:acyltransferase activity, transferring groups other than amino-acyl groups"/>
    <property type="evidence" value="ECO:0007669"/>
    <property type="project" value="InterPro"/>
</dbReference>
<accession>A0A855FMA3</accession>
<dbReference type="Pfam" id="PF01757">
    <property type="entry name" value="Acyl_transf_3"/>
    <property type="match status" value="1"/>
</dbReference>
<keyword evidence="1" id="KW-1133">Transmembrane helix</keyword>
<feature type="transmembrane region" description="Helical" evidence="1">
    <location>
        <begin position="131"/>
        <end position="153"/>
    </location>
</feature>
<evidence type="ECO:0000259" key="2">
    <source>
        <dbReference type="Pfam" id="PF01757"/>
    </source>
</evidence>
<feature type="transmembrane region" description="Helical" evidence="1">
    <location>
        <begin position="62"/>
        <end position="80"/>
    </location>
</feature>
<sequence>MRKSKFLISSKILSMLIQYKFILWMFGLIFFIWLLFGSKFFAFMDKSNQTQSRVEHLDGLRFFLALCVAMHHYVYCFAIFHGQQWGDEAYNVSYPVIMKMGGFGVAVFFMISGYLFSCARPISWLQFYQKRFCRIAPIFYLSSICCVIFAFWIQKNNLNTDHLLINLYYWLDVGITGDKPPLFGLDNSHLLNAGVAWTLFWEWGFYFSLPVLCILRDKIGILSLSMAVLFICVYFVSLYNQNYAVFISYFAIGALGRKLPEKIQIPKYICNIGIILTVLFMLTVADRVYNIVYLPVMALLFIFITMGGDVFGLLRQRGFVRLGDASYSIYLLHGLAWYGMNKYIAVHNLVLNRTQYTLVSTAVMFVLLVICTLTYQYIEKPFIALGRRKSPWLKE</sequence>
<dbReference type="EMBL" id="MEIU01000059">
    <property type="protein sequence ID" value="PIT59452.1"/>
    <property type="molecule type" value="Genomic_DNA"/>
</dbReference>
<dbReference type="PANTHER" id="PTHR23028">
    <property type="entry name" value="ACETYLTRANSFERASE"/>
    <property type="match status" value="1"/>
</dbReference>
<feature type="transmembrane region" description="Helical" evidence="1">
    <location>
        <begin position="21"/>
        <end position="42"/>
    </location>
</feature>
<name>A0A855FMA3_9NEIS</name>
<dbReference type="AlphaFoldDB" id="A0A855FMA3"/>
<feature type="transmembrane region" description="Helical" evidence="1">
    <location>
        <begin position="219"/>
        <end position="237"/>
    </location>
</feature>
<organism evidence="3 4">
    <name type="scientific">Snodgrassella alvi</name>
    <dbReference type="NCBI Taxonomy" id="1196083"/>
    <lineage>
        <taxon>Bacteria</taxon>
        <taxon>Pseudomonadati</taxon>
        <taxon>Pseudomonadota</taxon>
        <taxon>Betaproteobacteria</taxon>
        <taxon>Neisseriales</taxon>
        <taxon>Neisseriaceae</taxon>
        <taxon>Snodgrassella</taxon>
    </lineage>
</organism>
<dbReference type="InterPro" id="IPR002656">
    <property type="entry name" value="Acyl_transf_3_dom"/>
</dbReference>
<dbReference type="Proteomes" id="UP000230463">
    <property type="component" value="Unassembled WGS sequence"/>
</dbReference>
<feature type="domain" description="Acyltransferase 3" evidence="2">
    <location>
        <begin position="57"/>
        <end position="373"/>
    </location>
</feature>
<dbReference type="PANTHER" id="PTHR23028:SF53">
    <property type="entry name" value="ACYL_TRANSF_3 DOMAIN-CONTAINING PROTEIN"/>
    <property type="match status" value="1"/>
</dbReference>
<keyword evidence="1" id="KW-0472">Membrane</keyword>
<evidence type="ECO:0000313" key="3">
    <source>
        <dbReference type="EMBL" id="PIT59452.1"/>
    </source>
</evidence>
<feature type="transmembrane region" description="Helical" evidence="1">
    <location>
        <begin position="326"/>
        <end position="344"/>
    </location>
</feature>
<feature type="transmembrane region" description="Helical" evidence="1">
    <location>
        <begin position="100"/>
        <end position="119"/>
    </location>
</feature>
<proteinExistence type="predicted"/>
<dbReference type="InterPro" id="IPR050879">
    <property type="entry name" value="Acyltransferase_3"/>
</dbReference>
<evidence type="ECO:0000313" key="4">
    <source>
        <dbReference type="Proteomes" id="UP000230463"/>
    </source>
</evidence>
<comment type="caution">
    <text evidence="3">The sequence shown here is derived from an EMBL/GenBank/DDBJ whole genome shotgun (WGS) entry which is preliminary data.</text>
</comment>
<feature type="transmembrane region" description="Helical" evidence="1">
    <location>
        <begin position="268"/>
        <end position="285"/>
    </location>
</feature>
<reference evidence="3 4" key="1">
    <citation type="journal article" date="2017" name="MBio">
        <title>Type VI secretion-mediated competition in the bee gut microbiome.</title>
        <authorList>
            <person name="Steele M.I."/>
            <person name="Kwong W.K."/>
            <person name="Powell J.E."/>
            <person name="Whiteley M."/>
            <person name="Moran N.A."/>
        </authorList>
    </citation>
    <scope>NUCLEOTIDE SEQUENCE [LARGE SCALE GENOMIC DNA]</scope>
    <source>
        <strain evidence="3 4">HK3</strain>
    </source>
</reference>
<protein>
    <recommendedName>
        <fullName evidence="2">Acyltransferase 3 domain-containing protein</fullName>
    </recommendedName>
</protein>